<reference evidence="1 2" key="1">
    <citation type="submission" date="2019-10" db="EMBL/GenBank/DDBJ databases">
        <title>Lysobacter alkalisoli sp. nov., isolated from saline-alkaline soil.</title>
        <authorList>
            <person name="Sun J.-Q."/>
        </authorList>
    </citation>
    <scope>NUCLEOTIDE SEQUENCE [LARGE SCALE GENOMIC DNA]</scope>
    <source>
        <strain evidence="1 2">KCTC 42381</strain>
    </source>
</reference>
<protein>
    <submittedName>
        <fullName evidence="1">Uncharacterized protein</fullName>
    </submittedName>
</protein>
<dbReference type="AlphaFoldDB" id="A0A507ZQG2"/>
<evidence type="ECO:0000313" key="2">
    <source>
        <dbReference type="Proteomes" id="UP000320431"/>
    </source>
</evidence>
<evidence type="ECO:0000313" key="1">
    <source>
        <dbReference type="EMBL" id="KAB8161892.1"/>
    </source>
</evidence>
<comment type="caution">
    <text evidence="1">The sequence shown here is derived from an EMBL/GenBank/DDBJ whole genome shotgun (WGS) entry which is preliminary data.</text>
</comment>
<dbReference type="RefSeq" id="WP_141483461.1">
    <property type="nucleotide sequence ID" value="NZ_VICD02000335.1"/>
</dbReference>
<sequence length="138" mass="14848">MRTSSLIASLLAATFALVAFAPPAAAQQVTFPNPLFVTTGTIGWSVTLDDSDPNRGVEYSLVLPRTSKSSGWLVLDYSGDAYELQSLPGKPTVTAKIAPIPQGGQCPYSRNAPNATYTIEFILRNVIYRGCGYFTQPQ</sequence>
<proteinExistence type="predicted"/>
<dbReference type="EMBL" id="VICD02000335">
    <property type="protein sequence ID" value="KAB8161892.1"/>
    <property type="molecule type" value="Genomic_DNA"/>
</dbReference>
<accession>A0A507ZQG2</accession>
<gene>
    <name evidence="1" type="ORF">FKV24_018660</name>
</gene>
<name>A0A507ZQG2_9GAMM</name>
<dbReference type="Proteomes" id="UP000320431">
    <property type="component" value="Unassembled WGS sequence"/>
</dbReference>
<organism evidence="1 2">
    <name type="scientific">Marilutibacter maris</name>
    <dbReference type="NCBI Taxonomy" id="1605891"/>
    <lineage>
        <taxon>Bacteria</taxon>
        <taxon>Pseudomonadati</taxon>
        <taxon>Pseudomonadota</taxon>
        <taxon>Gammaproteobacteria</taxon>
        <taxon>Lysobacterales</taxon>
        <taxon>Lysobacteraceae</taxon>
        <taxon>Marilutibacter</taxon>
    </lineage>
</organism>